<evidence type="ECO:0000313" key="4">
    <source>
        <dbReference type="EMBL" id="KAE9400793.1"/>
    </source>
</evidence>
<organism evidence="4 5">
    <name type="scientific">Gymnopus androsaceus JB14</name>
    <dbReference type="NCBI Taxonomy" id="1447944"/>
    <lineage>
        <taxon>Eukaryota</taxon>
        <taxon>Fungi</taxon>
        <taxon>Dikarya</taxon>
        <taxon>Basidiomycota</taxon>
        <taxon>Agaricomycotina</taxon>
        <taxon>Agaricomycetes</taxon>
        <taxon>Agaricomycetidae</taxon>
        <taxon>Agaricales</taxon>
        <taxon>Marasmiineae</taxon>
        <taxon>Omphalotaceae</taxon>
        <taxon>Gymnopus</taxon>
    </lineage>
</organism>
<evidence type="ECO:0000313" key="5">
    <source>
        <dbReference type="Proteomes" id="UP000799118"/>
    </source>
</evidence>
<feature type="region of interest" description="Disordered" evidence="2">
    <location>
        <begin position="49"/>
        <end position="120"/>
    </location>
</feature>
<keyword evidence="1" id="KW-0862">Zinc</keyword>
<protein>
    <recommendedName>
        <fullName evidence="3">C3H1-type domain-containing protein</fullName>
    </recommendedName>
</protein>
<feature type="compositionally biased region" description="Low complexity" evidence="2">
    <location>
        <begin position="400"/>
        <end position="412"/>
    </location>
</feature>
<dbReference type="InterPro" id="IPR000571">
    <property type="entry name" value="Znf_CCCH"/>
</dbReference>
<name>A0A6A4HS50_9AGAR</name>
<sequence>MSPSKKNLPYKKYQCRYFDDRGRPLTPSCREGNACRFVHPNDPNWPGVKCHRNKHSRDVSPHSSWMKHDDRRDRSASPLGRGAPLVSQHTLFRRVKQETEDETPLNYSETEGNRRKGMTPQTTRFQTVSLEGDARGRNIERSVAVEQDPLQSNKANTSNATRDLPNAILSEAEAAKKRSEQFVSMFKDVAMVSSQIVQDTVLYDQEERKLQTFNEITASLAKIPSATAAVAGPIADLILTHAQSKERLDENFRLLGAAWEKVFNSLLADFSLSLENRLQTALSSVKNEAENAMGQLKRRRVSMSPEQEARSKADSHHEAKENEHSSSGYAHSSARDSKRRKVAGQSRSASPDPRQKDETHRPSVVKISLDDILNQMKMKIDQQSSCLQSLSKENEELKNQLQRSSPPRAPRSQRLESSVTESARAGNSTSGQKGSSHSHESRHSSGHRHQSSRTDTKR</sequence>
<feature type="region of interest" description="Disordered" evidence="2">
    <location>
        <begin position="392"/>
        <end position="458"/>
    </location>
</feature>
<reference evidence="4" key="1">
    <citation type="journal article" date="2019" name="Environ. Microbiol.">
        <title>Fungal ecological strategies reflected in gene transcription - a case study of two litter decomposers.</title>
        <authorList>
            <person name="Barbi F."/>
            <person name="Kohler A."/>
            <person name="Barry K."/>
            <person name="Baskaran P."/>
            <person name="Daum C."/>
            <person name="Fauchery L."/>
            <person name="Ihrmark K."/>
            <person name="Kuo A."/>
            <person name="LaButti K."/>
            <person name="Lipzen A."/>
            <person name="Morin E."/>
            <person name="Grigoriev I.V."/>
            <person name="Henrissat B."/>
            <person name="Lindahl B."/>
            <person name="Martin F."/>
        </authorList>
    </citation>
    <scope>NUCLEOTIDE SEQUENCE</scope>
    <source>
        <strain evidence="4">JB14</strain>
    </source>
</reference>
<dbReference type="Proteomes" id="UP000799118">
    <property type="component" value="Unassembled WGS sequence"/>
</dbReference>
<keyword evidence="5" id="KW-1185">Reference proteome</keyword>
<gene>
    <name evidence="4" type="ORF">BT96DRAFT_975141</name>
</gene>
<feature type="compositionally biased region" description="Polar residues" evidence="2">
    <location>
        <begin position="416"/>
        <end position="434"/>
    </location>
</feature>
<keyword evidence="1" id="KW-0863">Zinc-finger</keyword>
<feature type="zinc finger region" description="C3H1-type" evidence="1">
    <location>
        <begin position="9"/>
        <end position="42"/>
    </location>
</feature>
<dbReference type="EMBL" id="ML769453">
    <property type="protein sequence ID" value="KAE9400793.1"/>
    <property type="molecule type" value="Genomic_DNA"/>
</dbReference>
<evidence type="ECO:0000259" key="3">
    <source>
        <dbReference type="PROSITE" id="PS50103"/>
    </source>
</evidence>
<dbReference type="PROSITE" id="PS50103">
    <property type="entry name" value="ZF_C3H1"/>
    <property type="match status" value="1"/>
</dbReference>
<feature type="region of interest" description="Disordered" evidence="2">
    <location>
        <begin position="289"/>
        <end position="364"/>
    </location>
</feature>
<feature type="domain" description="C3H1-type" evidence="3">
    <location>
        <begin position="9"/>
        <end position="42"/>
    </location>
</feature>
<feature type="compositionally biased region" description="Basic and acidic residues" evidence="2">
    <location>
        <begin position="307"/>
        <end position="324"/>
    </location>
</feature>
<dbReference type="OrthoDB" id="2677428at2759"/>
<keyword evidence="1" id="KW-0479">Metal-binding</keyword>
<evidence type="ECO:0000256" key="2">
    <source>
        <dbReference type="SAM" id="MobiDB-lite"/>
    </source>
</evidence>
<proteinExistence type="predicted"/>
<dbReference type="AlphaFoldDB" id="A0A6A4HS50"/>
<feature type="compositionally biased region" description="Basic and acidic residues" evidence="2">
    <location>
        <begin position="56"/>
        <end position="75"/>
    </location>
</feature>
<accession>A0A6A4HS50</accession>
<evidence type="ECO:0000256" key="1">
    <source>
        <dbReference type="PROSITE-ProRule" id="PRU00723"/>
    </source>
</evidence>
<dbReference type="GO" id="GO:0008270">
    <property type="term" value="F:zinc ion binding"/>
    <property type="evidence" value="ECO:0007669"/>
    <property type="project" value="UniProtKB-KW"/>
</dbReference>